<dbReference type="GO" id="GO:0019069">
    <property type="term" value="P:viral capsid assembly"/>
    <property type="evidence" value="ECO:0007669"/>
    <property type="project" value="InterPro"/>
</dbReference>
<dbReference type="Pfam" id="PF02443">
    <property type="entry name" value="Circo_capsid"/>
    <property type="match status" value="1"/>
</dbReference>
<dbReference type="InterPro" id="IPR003383">
    <property type="entry name" value="Circovirus_capsid"/>
</dbReference>
<dbReference type="EMBL" id="KX259438">
    <property type="protein sequence ID" value="AOV86300.1"/>
    <property type="molecule type" value="Genomic_DNA"/>
</dbReference>
<evidence type="ECO:0000256" key="2">
    <source>
        <dbReference type="ARBA" id="ARBA00046863"/>
    </source>
</evidence>
<sequence length="244" mass="28617">MARYYKRRRLSYRRRRPFRRSRRRYGRRRFSRFRRGFLRRRINYRRGMLRNAKLTTGFFIHPAPGASPIPSTVGHNVIPSGLPGWSSVSLNYEYYKIRKLRITYWNPQNGVGSNIPGQYLNGFLTKINNYNDEAPPLQLSDVLNNSTCKINYLDGRNSTFSYTVYPMYQDLVQRTSLSTSNAMPTKKQWISLTNGSNVQHNGCVTQWWAAVQLGLPVSLANTGYLLYKYTVYVSFRQRRTNVLQ</sequence>
<accession>A0A1D8MK24</accession>
<protein>
    <submittedName>
        <fullName evidence="3">Hypothetical capsid protein</fullName>
    </submittedName>
</protein>
<evidence type="ECO:0000313" key="3">
    <source>
        <dbReference type="EMBL" id="AOV86300.1"/>
    </source>
</evidence>
<reference evidence="3" key="1">
    <citation type="submission" date="2016-05" db="EMBL/GenBank/DDBJ databases">
        <title>Viral Hybridization Blurs Taxonomic Lines in a Wastewater Treatment Plant.</title>
        <authorList>
            <person name="Pearson V.M.M."/>
            <person name="Caudle S.B."/>
            <person name="Rokyta D.R."/>
        </authorList>
    </citation>
    <scope>NUCLEOTIDE SEQUENCE</scope>
    <source>
        <strain evidence="3">Wastewater_Circular_Virus_FL45</strain>
    </source>
</reference>
<comment type="subunit">
    <text evidence="2">Homomultimer. Assembles in the nucleus, presumably in an immature form, then migrates to the cytoplasm once assembled as mature virion. Interacts with Rep; this interaction relocates Rep into the nucleus.</text>
</comment>
<evidence type="ECO:0000256" key="1">
    <source>
        <dbReference type="ARBA" id="ARBA00010301"/>
    </source>
</evidence>
<dbReference type="Gene3D" id="2.60.120.950">
    <property type="entry name" value="Circovirus capsid protein"/>
    <property type="match status" value="1"/>
</dbReference>
<name>A0A1D8MK24_9VIRU</name>
<organism evidence="3">
    <name type="scientific">uncultured virus</name>
    <dbReference type="NCBI Taxonomy" id="340016"/>
    <lineage>
        <taxon>Viruses</taxon>
        <taxon>environmental samples</taxon>
    </lineage>
</organism>
<proteinExistence type="inferred from homology"/>
<comment type="similarity">
    <text evidence="1">Belongs to the circoviridae capsid protein family.</text>
</comment>
<dbReference type="InterPro" id="IPR038652">
    <property type="entry name" value="Circovirus_capsid_sf"/>
</dbReference>